<dbReference type="InterPro" id="IPR049326">
    <property type="entry name" value="Rhodopsin_dom_fungi"/>
</dbReference>
<keyword evidence="11" id="KW-1015">Disulfide bond</keyword>
<evidence type="ECO:0000259" key="16">
    <source>
        <dbReference type="Pfam" id="PF05730"/>
    </source>
</evidence>
<feature type="region of interest" description="Disordered" evidence="14">
    <location>
        <begin position="332"/>
        <end position="392"/>
    </location>
</feature>
<dbReference type="Pfam" id="PF05730">
    <property type="entry name" value="CFEM"/>
    <property type="match status" value="1"/>
</dbReference>
<dbReference type="Proteomes" id="UP001172155">
    <property type="component" value="Unassembled WGS sequence"/>
</dbReference>
<protein>
    <recommendedName>
        <fullName evidence="20">Extracellular membrane protein CFEM domain-containing protein</fullName>
    </recommendedName>
</protein>
<dbReference type="PANTHER" id="PTHR33048">
    <property type="entry name" value="PTH11-LIKE INTEGRAL MEMBRANE PROTEIN (AFU_ORTHOLOGUE AFUA_5G11245)"/>
    <property type="match status" value="1"/>
</dbReference>
<evidence type="ECO:0000256" key="9">
    <source>
        <dbReference type="ARBA" id="ARBA00022989"/>
    </source>
</evidence>
<sequence>SGCNATDAACLCPNNLWQSAPAACVAASCTVREALTTKRVANEFCDVPIRTNHDLSTVFVVFLGLSSFAVLLRILARIVTKVYYWWDDLFCFLAMGGCIALTVFELLGVDIGMGMDIHLVTPQENITKIMIFFFADMLIYTATRFLIRASIILFYLRVFPPGPDRKLGRILMWTFYANFVYNLSFFLAVLFQCTPIHHFWDHWEGLGNGHCGNVNILVWVAAITGIVFDLWLLALPFPQLMALNLHWKKKIMGIFMFGMGALVLIISLIRLKTINNFTRTSNPTRDIVDVIVWSSIEMHVGVICPCLPSFRLLLRKLLPRFISTTTGNYEMGDRTTTGTREVMGGGKDGATPAKGIKKKQTIVSRTDRTDRDSSGPPSEKVSQDDLSNPYDAWSMTELVGTKTEIKGGSQARG</sequence>
<reference evidence="18" key="1">
    <citation type="submission" date="2023-06" db="EMBL/GenBank/DDBJ databases">
        <title>Genome-scale phylogeny and comparative genomics of the fungal order Sordariales.</title>
        <authorList>
            <consortium name="Lawrence Berkeley National Laboratory"/>
            <person name="Hensen N."/>
            <person name="Bonometti L."/>
            <person name="Westerberg I."/>
            <person name="Brannstrom I.O."/>
            <person name="Guillou S."/>
            <person name="Cros-Aarteil S."/>
            <person name="Calhoun S."/>
            <person name="Haridas S."/>
            <person name="Kuo A."/>
            <person name="Mondo S."/>
            <person name="Pangilinan J."/>
            <person name="Riley R."/>
            <person name="LaButti K."/>
            <person name="Andreopoulos B."/>
            <person name="Lipzen A."/>
            <person name="Chen C."/>
            <person name="Yanf M."/>
            <person name="Daum C."/>
            <person name="Ng V."/>
            <person name="Clum A."/>
            <person name="Steindorff A."/>
            <person name="Ohm R."/>
            <person name="Martin F."/>
            <person name="Silar P."/>
            <person name="Natvig D."/>
            <person name="Lalanne C."/>
            <person name="Gautier V."/>
            <person name="Ament-velasquez S.L."/>
            <person name="Kruys A."/>
            <person name="Hutchinson M.I."/>
            <person name="Powell A.J."/>
            <person name="Barry K."/>
            <person name="Miller A.N."/>
            <person name="Grigoriev I.V."/>
            <person name="Debuchy R."/>
            <person name="Gladieux P."/>
            <person name="Thoren M.H."/>
            <person name="Johannesson H."/>
        </authorList>
    </citation>
    <scope>NUCLEOTIDE SEQUENCE</scope>
    <source>
        <strain evidence="18">SMH3187-1</strain>
    </source>
</reference>
<evidence type="ECO:0000256" key="13">
    <source>
        <dbReference type="ARBA" id="ARBA00038359"/>
    </source>
</evidence>
<evidence type="ECO:0000256" key="8">
    <source>
        <dbReference type="ARBA" id="ARBA00022729"/>
    </source>
</evidence>
<dbReference type="PANTHER" id="PTHR33048:SF143">
    <property type="entry name" value="EXTRACELLULAR MEMBRANE PROTEIN CFEM DOMAIN-CONTAINING PROTEIN-RELATED"/>
    <property type="match status" value="1"/>
</dbReference>
<feature type="domain" description="CFEM" evidence="16">
    <location>
        <begin position="2"/>
        <end position="46"/>
    </location>
</feature>
<feature type="non-terminal residue" evidence="18">
    <location>
        <position position="413"/>
    </location>
</feature>
<comment type="similarity">
    <text evidence="4">Belongs to the RBT5 family.</text>
</comment>
<dbReference type="GO" id="GO:0098552">
    <property type="term" value="C:side of membrane"/>
    <property type="evidence" value="ECO:0007669"/>
    <property type="project" value="UniProtKB-KW"/>
</dbReference>
<feature type="transmembrane region" description="Helical" evidence="15">
    <location>
        <begin position="170"/>
        <end position="191"/>
    </location>
</feature>
<dbReference type="Pfam" id="PF20684">
    <property type="entry name" value="Fung_rhodopsin"/>
    <property type="match status" value="1"/>
</dbReference>
<evidence type="ECO:0000256" key="14">
    <source>
        <dbReference type="SAM" id="MobiDB-lite"/>
    </source>
</evidence>
<evidence type="ECO:0000256" key="2">
    <source>
        <dbReference type="ARBA" id="ARBA00004589"/>
    </source>
</evidence>
<dbReference type="EMBL" id="JAUKUD010000003">
    <property type="protein sequence ID" value="KAK0750600.1"/>
    <property type="molecule type" value="Genomic_DNA"/>
</dbReference>
<evidence type="ECO:0000313" key="18">
    <source>
        <dbReference type="EMBL" id="KAK0750600.1"/>
    </source>
</evidence>
<keyword evidence="10 15" id="KW-0472">Membrane</keyword>
<evidence type="ECO:0000256" key="3">
    <source>
        <dbReference type="ARBA" id="ARBA00004613"/>
    </source>
</evidence>
<evidence type="ECO:0000256" key="10">
    <source>
        <dbReference type="ARBA" id="ARBA00023136"/>
    </source>
</evidence>
<evidence type="ECO:0008006" key="20">
    <source>
        <dbReference type="Google" id="ProtNLM"/>
    </source>
</evidence>
<feature type="transmembrane region" description="Helical" evidence="15">
    <location>
        <begin position="88"/>
        <end position="109"/>
    </location>
</feature>
<feature type="transmembrane region" description="Helical" evidence="15">
    <location>
        <begin position="57"/>
        <end position="76"/>
    </location>
</feature>
<evidence type="ECO:0000256" key="11">
    <source>
        <dbReference type="ARBA" id="ARBA00023157"/>
    </source>
</evidence>
<keyword evidence="12" id="KW-0449">Lipoprotein</keyword>
<feature type="transmembrane region" description="Helical" evidence="15">
    <location>
        <begin position="250"/>
        <end position="271"/>
    </location>
</feature>
<feature type="transmembrane region" description="Helical" evidence="15">
    <location>
        <begin position="216"/>
        <end position="238"/>
    </location>
</feature>
<dbReference type="InterPro" id="IPR052337">
    <property type="entry name" value="SAT4-like"/>
</dbReference>
<keyword evidence="8" id="KW-0732">Signal</keyword>
<comment type="similarity">
    <text evidence="13">Belongs to the SAT4 family.</text>
</comment>
<name>A0AA40K9B3_9PEZI</name>
<evidence type="ECO:0000256" key="12">
    <source>
        <dbReference type="ARBA" id="ARBA00023288"/>
    </source>
</evidence>
<comment type="caution">
    <text evidence="18">The sequence shown here is derived from an EMBL/GenBank/DDBJ whole genome shotgun (WGS) entry which is preliminary data.</text>
</comment>
<evidence type="ECO:0000256" key="5">
    <source>
        <dbReference type="ARBA" id="ARBA00022525"/>
    </source>
</evidence>
<keyword evidence="6" id="KW-0325">Glycoprotein</keyword>
<keyword evidence="9 15" id="KW-1133">Transmembrane helix</keyword>
<dbReference type="GO" id="GO:0005576">
    <property type="term" value="C:extracellular region"/>
    <property type="evidence" value="ECO:0007669"/>
    <property type="project" value="UniProtKB-SubCell"/>
</dbReference>
<evidence type="ECO:0000256" key="15">
    <source>
        <dbReference type="SAM" id="Phobius"/>
    </source>
</evidence>
<evidence type="ECO:0000259" key="17">
    <source>
        <dbReference type="Pfam" id="PF20684"/>
    </source>
</evidence>
<feature type="transmembrane region" description="Helical" evidence="15">
    <location>
        <begin position="129"/>
        <end position="158"/>
    </location>
</feature>
<feature type="domain" description="Rhodopsin" evidence="17">
    <location>
        <begin position="72"/>
        <end position="316"/>
    </location>
</feature>
<evidence type="ECO:0000256" key="1">
    <source>
        <dbReference type="ARBA" id="ARBA00004141"/>
    </source>
</evidence>
<evidence type="ECO:0000313" key="19">
    <source>
        <dbReference type="Proteomes" id="UP001172155"/>
    </source>
</evidence>
<dbReference type="InterPro" id="IPR008427">
    <property type="entry name" value="Extracellular_membr_CFEM_dom"/>
</dbReference>
<feature type="transmembrane region" description="Helical" evidence="15">
    <location>
        <begin position="291"/>
        <end position="314"/>
    </location>
</feature>
<dbReference type="AlphaFoldDB" id="A0AA40K9B3"/>
<evidence type="ECO:0000256" key="4">
    <source>
        <dbReference type="ARBA" id="ARBA00010031"/>
    </source>
</evidence>
<organism evidence="18 19">
    <name type="scientific">Schizothecium vesticola</name>
    <dbReference type="NCBI Taxonomy" id="314040"/>
    <lineage>
        <taxon>Eukaryota</taxon>
        <taxon>Fungi</taxon>
        <taxon>Dikarya</taxon>
        <taxon>Ascomycota</taxon>
        <taxon>Pezizomycotina</taxon>
        <taxon>Sordariomycetes</taxon>
        <taxon>Sordariomycetidae</taxon>
        <taxon>Sordariales</taxon>
        <taxon>Schizotheciaceae</taxon>
        <taxon>Schizothecium</taxon>
    </lineage>
</organism>
<evidence type="ECO:0000256" key="6">
    <source>
        <dbReference type="ARBA" id="ARBA00022622"/>
    </source>
</evidence>
<comment type="subcellular location">
    <subcellularLocation>
        <location evidence="2">Membrane</location>
        <topology evidence="2">Lipid-anchor</topology>
        <topology evidence="2">GPI-anchor</topology>
    </subcellularLocation>
    <subcellularLocation>
        <location evidence="1">Membrane</location>
        <topology evidence="1">Multi-pass membrane protein</topology>
    </subcellularLocation>
    <subcellularLocation>
        <location evidence="3">Secreted</location>
    </subcellularLocation>
</comment>
<gene>
    <name evidence="18" type="ORF">B0T18DRAFT_321583</name>
</gene>
<keyword evidence="7 15" id="KW-0812">Transmembrane</keyword>
<keyword evidence="6" id="KW-0336">GPI-anchor</keyword>
<keyword evidence="19" id="KW-1185">Reference proteome</keyword>
<evidence type="ECO:0000256" key="7">
    <source>
        <dbReference type="ARBA" id="ARBA00022692"/>
    </source>
</evidence>
<accession>A0AA40K9B3</accession>
<keyword evidence="5" id="KW-0964">Secreted</keyword>
<proteinExistence type="inferred from homology"/>